<sequence length="66" mass="7472">MIALKLEWFLSISCPSGSQLLVVILFAQAANWGPYEAEILAACEAFSWLQLLHVDDNVLEMDSRRF</sequence>
<keyword evidence="2" id="KW-1185">Reference proteome</keyword>
<evidence type="ECO:0000313" key="1">
    <source>
        <dbReference type="EMBL" id="MBA0576017.1"/>
    </source>
</evidence>
<evidence type="ECO:0000313" key="2">
    <source>
        <dbReference type="Proteomes" id="UP000593572"/>
    </source>
</evidence>
<proteinExistence type="predicted"/>
<feature type="non-terminal residue" evidence="1">
    <location>
        <position position="66"/>
    </location>
</feature>
<dbReference type="AlphaFoldDB" id="A0A7J8NG90"/>
<reference evidence="1 2" key="1">
    <citation type="journal article" date="2019" name="Genome Biol. Evol.">
        <title>Insights into the evolution of the New World diploid cottons (Gossypium, subgenus Houzingenia) based on genome sequencing.</title>
        <authorList>
            <person name="Grover C.E."/>
            <person name="Arick M.A. 2nd"/>
            <person name="Thrash A."/>
            <person name="Conover J.L."/>
            <person name="Sanders W.S."/>
            <person name="Peterson D.G."/>
            <person name="Frelichowski J.E."/>
            <person name="Scheffler J.A."/>
            <person name="Scheffler B.E."/>
            <person name="Wendel J.F."/>
        </authorList>
    </citation>
    <scope>NUCLEOTIDE SEQUENCE [LARGE SCALE GENOMIC DNA]</scope>
    <source>
        <strain evidence="1">157</strain>
        <tissue evidence="1">Leaf</tissue>
    </source>
</reference>
<dbReference type="EMBL" id="JABEZX010335942">
    <property type="protein sequence ID" value="MBA0576017.1"/>
    <property type="molecule type" value="Genomic_DNA"/>
</dbReference>
<gene>
    <name evidence="1" type="ORF">Golob_024117</name>
</gene>
<protein>
    <submittedName>
        <fullName evidence="1">Uncharacterized protein</fullName>
    </submittedName>
</protein>
<accession>A0A7J8NG90</accession>
<dbReference type="Proteomes" id="UP000593572">
    <property type="component" value="Unassembled WGS sequence"/>
</dbReference>
<organism evidence="1 2">
    <name type="scientific">Gossypium lobatum</name>
    <dbReference type="NCBI Taxonomy" id="34289"/>
    <lineage>
        <taxon>Eukaryota</taxon>
        <taxon>Viridiplantae</taxon>
        <taxon>Streptophyta</taxon>
        <taxon>Embryophyta</taxon>
        <taxon>Tracheophyta</taxon>
        <taxon>Spermatophyta</taxon>
        <taxon>Magnoliopsida</taxon>
        <taxon>eudicotyledons</taxon>
        <taxon>Gunneridae</taxon>
        <taxon>Pentapetalae</taxon>
        <taxon>rosids</taxon>
        <taxon>malvids</taxon>
        <taxon>Malvales</taxon>
        <taxon>Malvaceae</taxon>
        <taxon>Malvoideae</taxon>
        <taxon>Gossypium</taxon>
    </lineage>
</organism>
<comment type="caution">
    <text evidence="1">The sequence shown here is derived from an EMBL/GenBank/DDBJ whole genome shotgun (WGS) entry which is preliminary data.</text>
</comment>
<name>A0A7J8NG90_9ROSI</name>